<protein>
    <recommendedName>
        <fullName evidence="3">DUF3263 domain-containing protein</fullName>
    </recommendedName>
</protein>
<dbReference type="RefSeq" id="WP_072936845.1">
    <property type="nucleotide sequence ID" value="NZ_FNSV01000005.1"/>
</dbReference>
<evidence type="ECO:0000313" key="1">
    <source>
        <dbReference type="EMBL" id="SEC99439.1"/>
    </source>
</evidence>
<name>A0A1H4X1K0_9NOCA</name>
<sequence length="103" mass="11784">MDTYDPALLDFALRWSFYGGGDDYVFTEFGISPATFYQRVLVLVEKRFSTFLDTRSKEHLRRHCTEKLLSMEGQLMPLEHHLPSESQALCAGSMRECDVGEAS</sequence>
<organism evidence="1 2">
    <name type="scientific">Rhodococcus koreensis</name>
    <dbReference type="NCBI Taxonomy" id="99653"/>
    <lineage>
        <taxon>Bacteria</taxon>
        <taxon>Bacillati</taxon>
        <taxon>Actinomycetota</taxon>
        <taxon>Actinomycetes</taxon>
        <taxon>Mycobacteriales</taxon>
        <taxon>Nocardiaceae</taxon>
        <taxon>Rhodococcus</taxon>
    </lineage>
</organism>
<dbReference type="Proteomes" id="UP000183561">
    <property type="component" value="Unassembled WGS sequence"/>
</dbReference>
<dbReference type="AlphaFoldDB" id="A0A1H4X1K0"/>
<evidence type="ECO:0008006" key="3">
    <source>
        <dbReference type="Google" id="ProtNLM"/>
    </source>
</evidence>
<dbReference type="EMBL" id="FNSV01000005">
    <property type="protein sequence ID" value="SEC99439.1"/>
    <property type="molecule type" value="Genomic_DNA"/>
</dbReference>
<reference evidence="2" key="1">
    <citation type="submission" date="2016-10" db="EMBL/GenBank/DDBJ databases">
        <authorList>
            <person name="Varghese N."/>
            <person name="Submissions S."/>
        </authorList>
    </citation>
    <scope>NUCLEOTIDE SEQUENCE [LARGE SCALE GENOMIC DNA]</scope>
    <source>
        <strain evidence="2">DSM 44498</strain>
    </source>
</reference>
<evidence type="ECO:0000313" key="2">
    <source>
        <dbReference type="Proteomes" id="UP000183561"/>
    </source>
</evidence>
<accession>A0A1H4X1K0</accession>
<keyword evidence="2" id="KW-1185">Reference proteome</keyword>
<gene>
    <name evidence="1" type="ORF">SAMN04490239_6314</name>
</gene>
<proteinExistence type="predicted"/>